<keyword evidence="1" id="KW-0732">Signal</keyword>
<feature type="signal peptide" evidence="1">
    <location>
        <begin position="1"/>
        <end position="23"/>
    </location>
</feature>
<reference evidence="2" key="1">
    <citation type="submission" date="2020-01" db="EMBL/GenBank/DDBJ databases">
        <authorList>
            <person name="Meier V. D."/>
            <person name="Meier V D."/>
        </authorList>
    </citation>
    <scope>NUCLEOTIDE SEQUENCE</scope>
    <source>
        <strain evidence="2">HLG_WM_MAG_09</strain>
    </source>
</reference>
<organism evidence="2">
    <name type="scientific">uncultured Thiotrichaceae bacterium</name>
    <dbReference type="NCBI Taxonomy" id="298394"/>
    <lineage>
        <taxon>Bacteria</taxon>
        <taxon>Pseudomonadati</taxon>
        <taxon>Pseudomonadota</taxon>
        <taxon>Gammaproteobacteria</taxon>
        <taxon>Thiotrichales</taxon>
        <taxon>Thiotrichaceae</taxon>
        <taxon>environmental samples</taxon>
    </lineage>
</organism>
<gene>
    <name evidence="2" type="ORF">HELGO_WM28357</name>
</gene>
<protein>
    <recommendedName>
        <fullName evidence="3">Lipoprotein SmpA/OmlA domain-containing protein</fullName>
    </recommendedName>
</protein>
<evidence type="ECO:0000313" key="2">
    <source>
        <dbReference type="EMBL" id="CAA6801027.1"/>
    </source>
</evidence>
<feature type="chain" id="PRO_5028204626" description="Lipoprotein SmpA/OmlA domain-containing protein" evidence="1">
    <location>
        <begin position="24"/>
        <end position="111"/>
    </location>
</feature>
<sequence length="111" mass="12804">MLIKQTSKYLLSLLLCIPVCAFTAPKSVDSDMNSADKVQTVKQTKATRASTANYPKRGMTMKQVRKQYGKPHSTRKSTGRVKKKWPRITVWNYAKYSVYFERHITLHTVVH</sequence>
<accession>A0A6S6S691</accession>
<evidence type="ECO:0008006" key="3">
    <source>
        <dbReference type="Google" id="ProtNLM"/>
    </source>
</evidence>
<name>A0A6S6S691_9GAMM</name>
<dbReference type="AlphaFoldDB" id="A0A6S6S691"/>
<proteinExistence type="predicted"/>
<dbReference type="EMBL" id="CACVAT010000024">
    <property type="protein sequence ID" value="CAA6801027.1"/>
    <property type="molecule type" value="Genomic_DNA"/>
</dbReference>
<evidence type="ECO:0000256" key="1">
    <source>
        <dbReference type="SAM" id="SignalP"/>
    </source>
</evidence>